<proteinExistence type="inferred from homology"/>
<reference evidence="10" key="4">
    <citation type="journal article" date="2015" name="G3 (Bethesda)">
        <title>Genome sequences of three phytopathogenic species of the Magnaporthaceae family of fungi.</title>
        <authorList>
            <person name="Okagaki L.H."/>
            <person name="Nunes C.C."/>
            <person name="Sailsbery J."/>
            <person name="Clay B."/>
            <person name="Brown D."/>
            <person name="John T."/>
            <person name="Oh Y."/>
            <person name="Young N."/>
            <person name="Fitzgerald M."/>
            <person name="Haas B.J."/>
            <person name="Zeng Q."/>
            <person name="Young S."/>
            <person name="Adiconis X."/>
            <person name="Fan L."/>
            <person name="Levin J.Z."/>
            <person name="Mitchell T.K."/>
            <person name="Okubara P.A."/>
            <person name="Farman M.L."/>
            <person name="Kohn L.M."/>
            <person name="Birren B."/>
            <person name="Ma L.-J."/>
            <person name="Dean R.A."/>
        </authorList>
    </citation>
    <scope>NUCLEOTIDE SEQUENCE</scope>
    <source>
        <strain evidence="10">ATCC 64411 / 73-15</strain>
    </source>
</reference>
<reference evidence="10" key="5">
    <citation type="submission" date="2015-06" db="UniProtKB">
        <authorList>
            <consortium name="EnsemblFungi"/>
        </authorList>
    </citation>
    <scope>IDENTIFICATION</scope>
    <source>
        <strain evidence="10">ATCC 64411</strain>
    </source>
</reference>
<gene>
    <name evidence="9" type="ORF">MAPG_00608</name>
</gene>
<reference evidence="9" key="3">
    <citation type="submission" date="2011-03" db="EMBL/GenBank/DDBJ databases">
        <title>Annotation of Magnaporthe poae ATCC 64411.</title>
        <authorList>
            <person name="Ma L.-J."/>
            <person name="Dead R."/>
            <person name="Young S.K."/>
            <person name="Zeng Q."/>
            <person name="Gargeya S."/>
            <person name="Fitzgerald M."/>
            <person name="Haas B."/>
            <person name="Abouelleil A."/>
            <person name="Alvarado L."/>
            <person name="Arachchi H.M."/>
            <person name="Berlin A."/>
            <person name="Brown A."/>
            <person name="Chapman S.B."/>
            <person name="Chen Z."/>
            <person name="Dunbar C."/>
            <person name="Freedman E."/>
            <person name="Gearin G."/>
            <person name="Gellesch M."/>
            <person name="Goldberg J."/>
            <person name="Griggs A."/>
            <person name="Gujja S."/>
            <person name="Heiman D."/>
            <person name="Howarth C."/>
            <person name="Larson L."/>
            <person name="Lui A."/>
            <person name="MacDonald P.J.P."/>
            <person name="Mehta T."/>
            <person name="Montmayeur A."/>
            <person name="Murphy C."/>
            <person name="Neiman D."/>
            <person name="Pearson M."/>
            <person name="Priest M."/>
            <person name="Roberts A."/>
            <person name="Saif S."/>
            <person name="Shea T."/>
            <person name="Shenoy N."/>
            <person name="Sisk P."/>
            <person name="Stolte C."/>
            <person name="Sykes S."/>
            <person name="Yandava C."/>
            <person name="Wortman J."/>
            <person name="Nusbaum C."/>
            <person name="Birren B."/>
        </authorList>
    </citation>
    <scope>NUCLEOTIDE SEQUENCE</scope>
    <source>
        <strain evidence="9">ATCC 64411</strain>
    </source>
</reference>
<dbReference type="SUPFAM" id="SSF53098">
    <property type="entry name" value="Ribonuclease H-like"/>
    <property type="match status" value="1"/>
</dbReference>
<sequence>MQMRTEPPADAQSGSDGDQSKSAGQAPDPTASAGSKRPRTECSSTEKAPPDGMCGGQGGSPTAGAVGDDANEGQWYTIVNGRPSKRRKKPPKKGSGNYPSISFSPHARLQSKIQVTDLRSLILYVFADGAAPQWIAVSHRPQFRKMVVIMVPGLEEAMFKLNVDFANFEERHLTTGAVQTSPDDYYPRKLQVEQLPEALKPFASVFTHLWPVRATADERGPMPRMHSPMLTMLRVPLPKSKDKGPRPVQDQAGWRDERTRISEFIATPQEYIENRFSLHPAMLPDEESRRTFVDPDGWVHTAVSTLEDGQVPEAEIEQGSITAGREIFAIDCEMCRTGPTNHDLSLTRITVLSWDGEVVMDELVKPDIPILDYLTRFSGITEEMLEPVTTTLADIQKRMLELLHPRAILVGHSLDSDLKALQLTHPFVVDTSILFPNPGAPNGKHSLKHLASKFLNRQVQVHEDSGKGHDSREDALTALDLVKKKCEKGREWGMGGEHKETLFKRLARSGTAYRAQAGPEATGGVASGKSTAAVDWGDAGWAQYNDADIFIPCKSDASVEAGVIRAVQGDVDGKEIRAGGVDFVWARMRELEALRGWWNNNRAGGSDTSGPPSVHELERRLGFHSEDGGDSPKDQRPVLEAAVSSLAQRIARIHEALPPCTALMLFSGSGDPREMERLRAQQARYKAEYNTPGIKWDQLSVKWTDEEDQALRKAIRAARNGLGFIAVK</sequence>
<dbReference type="PANTHER" id="PTHR12801">
    <property type="entry name" value="RNA EXONUCLEASE REXO1 / RECO3 FAMILY MEMBER-RELATED"/>
    <property type="match status" value="1"/>
</dbReference>
<dbReference type="Gene3D" id="3.30.420.10">
    <property type="entry name" value="Ribonuclease H-like superfamily/Ribonuclease H"/>
    <property type="match status" value="1"/>
</dbReference>
<evidence type="ECO:0000256" key="2">
    <source>
        <dbReference type="ARBA" id="ARBA00006357"/>
    </source>
</evidence>
<dbReference type="VEuPathDB" id="FungiDB:MAPG_00608"/>
<feature type="compositionally biased region" description="Basic residues" evidence="7">
    <location>
        <begin position="83"/>
        <end position="92"/>
    </location>
</feature>
<dbReference type="PANTHER" id="PTHR12801:SF115">
    <property type="entry name" value="FI18136P1-RELATED"/>
    <property type="match status" value="1"/>
</dbReference>
<organism evidence="10 11">
    <name type="scientific">Magnaporthiopsis poae (strain ATCC 64411 / 73-15)</name>
    <name type="common">Kentucky bluegrass fungus</name>
    <name type="synonym">Magnaporthe poae</name>
    <dbReference type="NCBI Taxonomy" id="644358"/>
    <lineage>
        <taxon>Eukaryota</taxon>
        <taxon>Fungi</taxon>
        <taxon>Dikarya</taxon>
        <taxon>Ascomycota</taxon>
        <taxon>Pezizomycotina</taxon>
        <taxon>Sordariomycetes</taxon>
        <taxon>Sordariomycetidae</taxon>
        <taxon>Magnaporthales</taxon>
        <taxon>Magnaporthaceae</taxon>
        <taxon>Magnaporthiopsis</taxon>
    </lineage>
</organism>
<keyword evidence="4" id="KW-0378">Hydrolase</keyword>
<reference evidence="11" key="2">
    <citation type="submission" date="2010-05" db="EMBL/GenBank/DDBJ databases">
        <title>The genome sequence of Magnaporthe poae strain ATCC 64411.</title>
        <authorList>
            <person name="Ma L.-J."/>
            <person name="Dead R."/>
            <person name="Young S."/>
            <person name="Zeng Q."/>
            <person name="Koehrsen M."/>
            <person name="Alvarado L."/>
            <person name="Berlin A."/>
            <person name="Chapman S.B."/>
            <person name="Chen Z."/>
            <person name="Freedman E."/>
            <person name="Gellesch M."/>
            <person name="Goldberg J."/>
            <person name="Griggs A."/>
            <person name="Gujja S."/>
            <person name="Heilman E.R."/>
            <person name="Heiman D."/>
            <person name="Hepburn T."/>
            <person name="Howarth C."/>
            <person name="Jen D."/>
            <person name="Larson L."/>
            <person name="Mehta T."/>
            <person name="Neiman D."/>
            <person name="Pearson M."/>
            <person name="Roberts A."/>
            <person name="Saif S."/>
            <person name="Shea T."/>
            <person name="Shenoy N."/>
            <person name="Sisk P."/>
            <person name="Stolte C."/>
            <person name="Sykes S."/>
            <person name="Walk T."/>
            <person name="White J."/>
            <person name="Yandava C."/>
            <person name="Haas B."/>
            <person name="Nusbaum C."/>
            <person name="Birren B."/>
        </authorList>
    </citation>
    <scope>NUCLEOTIDE SEQUENCE [LARGE SCALE GENOMIC DNA]</scope>
    <source>
        <strain evidence="11">ATCC 64411 / 73-15</strain>
    </source>
</reference>
<dbReference type="InterPro" id="IPR013520">
    <property type="entry name" value="Ribonucl_H"/>
</dbReference>
<dbReference type="AlphaFoldDB" id="A0A0C4DLG6"/>
<evidence type="ECO:0000256" key="5">
    <source>
        <dbReference type="ARBA" id="ARBA00022839"/>
    </source>
</evidence>
<evidence type="ECO:0000256" key="7">
    <source>
        <dbReference type="SAM" id="MobiDB-lite"/>
    </source>
</evidence>
<dbReference type="InterPro" id="IPR047021">
    <property type="entry name" value="REXO1/3/4-like"/>
</dbReference>
<feature type="region of interest" description="Disordered" evidence="7">
    <location>
        <begin position="1"/>
        <end position="103"/>
    </location>
</feature>
<protein>
    <recommendedName>
        <fullName evidence="8">Exonuclease domain-containing protein</fullName>
    </recommendedName>
</protein>
<reference evidence="9" key="1">
    <citation type="submission" date="2010-05" db="EMBL/GenBank/DDBJ databases">
        <title>The Genome Sequence of Magnaporthe poae strain ATCC 64411.</title>
        <authorList>
            <consortium name="The Broad Institute Genome Sequencing Platform"/>
            <consortium name="Broad Institute Genome Sequencing Center for Infectious Disease"/>
            <person name="Ma L.-J."/>
            <person name="Dead R."/>
            <person name="Young S."/>
            <person name="Zeng Q."/>
            <person name="Koehrsen M."/>
            <person name="Alvarado L."/>
            <person name="Berlin A."/>
            <person name="Chapman S.B."/>
            <person name="Chen Z."/>
            <person name="Freedman E."/>
            <person name="Gellesch M."/>
            <person name="Goldberg J."/>
            <person name="Griggs A."/>
            <person name="Gujja S."/>
            <person name="Heilman E.R."/>
            <person name="Heiman D."/>
            <person name="Hepburn T."/>
            <person name="Howarth C."/>
            <person name="Jen D."/>
            <person name="Larson L."/>
            <person name="Mehta T."/>
            <person name="Neiman D."/>
            <person name="Pearson M."/>
            <person name="Roberts A."/>
            <person name="Saif S."/>
            <person name="Shea T."/>
            <person name="Shenoy N."/>
            <person name="Sisk P."/>
            <person name="Stolte C."/>
            <person name="Sykes S."/>
            <person name="Walk T."/>
            <person name="White J."/>
            <person name="Yandava C."/>
            <person name="Haas B."/>
            <person name="Nusbaum C."/>
            <person name="Birren B."/>
        </authorList>
    </citation>
    <scope>NUCLEOTIDE SEQUENCE</scope>
    <source>
        <strain evidence="9">ATCC 64411</strain>
    </source>
</reference>
<dbReference type="Pfam" id="PF00929">
    <property type="entry name" value="RNase_T"/>
    <property type="match status" value="1"/>
</dbReference>
<evidence type="ECO:0000256" key="1">
    <source>
        <dbReference type="ARBA" id="ARBA00004123"/>
    </source>
</evidence>
<dbReference type="InterPro" id="IPR034922">
    <property type="entry name" value="REX1-like_exo"/>
</dbReference>
<dbReference type="CDD" id="cd06145">
    <property type="entry name" value="REX1_like"/>
    <property type="match status" value="1"/>
</dbReference>
<dbReference type="SMART" id="SM00479">
    <property type="entry name" value="EXOIII"/>
    <property type="match status" value="1"/>
</dbReference>
<dbReference type="FunFam" id="3.30.420.10:FF:000019">
    <property type="entry name" value="RNA exonuclease NEF-sp"/>
    <property type="match status" value="1"/>
</dbReference>
<keyword evidence="6" id="KW-0539">Nucleus</keyword>
<comment type="similarity">
    <text evidence="2">Belongs to the REXO1/REXO3 family.</text>
</comment>
<dbReference type="Proteomes" id="UP000011715">
    <property type="component" value="Unassembled WGS sequence"/>
</dbReference>
<dbReference type="EMBL" id="GL876966">
    <property type="protein sequence ID" value="KLU81521.1"/>
    <property type="molecule type" value="Genomic_DNA"/>
</dbReference>
<dbReference type="GO" id="GO:0003676">
    <property type="term" value="F:nucleic acid binding"/>
    <property type="evidence" value="ECO:0007669"/>
    <property type="project" value="InterPro"/>
</dbReference>
<dbReference type="GO" id="GO:0005634">
    <property type="term" value="C:nucleus"/>
    <property type="evidence" value="ECO:0007669"/>
    <property type="project" value="UniProtKB-SubCell"/>
</dbReference>
<dbReference type="InterPro" id="IPR036397">
    <property type="entry name" value="RNaseH_sf"/>
</dbReference>
<keyword evidence="3" id="KW-0540">Nuclease</keyword>
<keyword evidence="5" id="KW-0269">Exonuclease</keyword>
<dbReference type="eggNOG" id="KOG2248">
    <property type="taxonomic scope" value="Eukaryota"/>
</dbReference>
<evidence type="ECO:0000256" key="6">
    <source>
        <dbReference type="ARBA" id="ARBA00023242"/>
    </source>
</evidence>
<evidence type="ECO:0000256" key="4">
    <source>
        <dbReference type="ARBA" id="ARBA00022801"/>
    </source>
</evidence>
<dbReference type="OrthoDB" id="206335at2759"/>
<keyword evidence="11" id="KW-1185">Reference proteome</keyword>
<dbReference type="OMA" id="HKAGPPF"/>
<comment type="subcellular location">
    <subcellularLocation>
        <location evidence="1">Nucleus</location>
    </subcellularLocation>
</comment>
<evidence type="ECO:0000256" key="3">
    <source>
        <dbReference type="ARBA" id="ARBA00022722"/>
    </source>
</evidence>
<name>A0A0C4DLG6_MAGP6</name>
<feature type="compositionally biased region" description="Polar residues" evidence="7">
    <location>
        <begin position="12"/>
        <end position="23"/>
    </location>
</feature>
<accession>A0A0C4DLG6</accession>
<evidence type="ECO:0000313" key="9">
    <source>
        <dbReference type="EMBL" id="KLU81521.1"/>
    </source>
</evidence>
<dbReference type="GO" id="GO:0004527">
    <property type="term" value="F:exonuclease activity"/>
    <property type="evidence" value="ECO:0007669"/>
    <property type="project" value="UniProtKB-KW"/>
</dbReference>
<dbReference type="EnsemblFungi" id="MAPG_00608T0">
    <property type="protein sequence ID" value="MAPG_00608T0"/>
    <property type="gene ID" value="MAPG_00608"/>
</dbReference>
<dbReference type="STRING" id="644358.A0A0C4DLG6"/>
<feature type="domain" description="Exonuclease" evidence="8">
    <location>
        <begin position="326"/>
        <end position="491"/>
    </location>
</feature>
<evidence type="ECO:0000313" key="10">
    <source>
        <dbReference type="EnsemblFungi" id="MAPG_00608T0"/>
    </source>
</evidence>
<evidence type="ECO:0000313" key="11">
    <source>
        <dbReference type="Proteomes" id="UP000011715"/>
    </source>
</evidence>
<evidence type="ECO:0000259" key="8">
    <source>
        <dbReference type="SMART" id="SM00479"/>
    </source>
</evidence>
<dbReference type="InterPro" id="IPR012337">
    <property type="entry name" value="RNaseH-like_sf"/>
</dbReference>
<dbReference type="EMBL" id="ADBL01000144">
    <property type="status" value="NOT_ANNOTATED_CDS"/>
    <property type="molecule type" value="Genomic_DNA"/>
</dbReference>